<evidence type="ECO:0000256" key="1">
    <source>
        <dbReference type="ARBA" id="ARBA00022722"/>
    </source>
</evidence>
<comment type="caution">
    <text evidence="18">The sequence shown here is derived from an EMBL/GenBank/DDBJ whole genome shotgun (WGS) entry which is preliminary data.</text>
</comment>
<dbReference type="EC" id="3.1.-.-" evidence="13"/>
<dbReference type="PROSITE" id="PS51217">
    <property type="entry name" value="UVRD_HELICASE_CTER"/>
    <property type="match status" value="1"/>
</dbReference>
<evidence type="ECO:0000256" key="13">
    <source>
        <dbReference type="HAMAP-Rule" id="MF_01451"/>
    </source>
</evidence>
<comment type="subunit">
    <text evidence="13">Heterodimer of AddA and AddB/RexB.</text>
</comment>
<dbReference type="Gene3D" id="3.90.320.10">
    <property type="match status" value="1"/>
</dbReference>
<dbReference type="GO" id="GO:0016887">
    <property type="term" value="F:ATP hydrolysis activity"/>
    <property type="evidence" value="ECO:0007669"/>
    <property type="project" value="RHEA"/>
</dbReference>
<dbReference type="InterPro" id="IPR011335">
    <property type="entry name" value="Restrct_endonuc-II-like"/>
</dbReference>
<evidence type="ECO:0000256" key="3">
    <source>
        <dbReference type="ARBA" id="ARBA00022763"/>
    </source>
</evidence>
<keyword evidence="5 13" id="KW-0347">Helicase</keyword>
<evidence type="ECO:0000256" key="14">
    <source>
        <dbReference type="PROSITE-ProRule" id="PRU00560"/>
    </source>
</evidence>
<keyword evidence="3 13" id="KW-0227">DNA damage</keyword>
<evidence type="ECO:0000313" key="19">
    <source>
        <dbReference type="Proteomes" id="UP000245488"/>
    </source>
</evidence>
<organism evidence="18 19">
    <name type="scientific">Butyrivibrio fibrisolvens</name>
    <dbReference type="NCBI Taxonomy" id="831"/>
    <lineage>
        <taxon>Bacteria</taxon>
        <taxon>Bacillati</taxon>
        <taxon>Bacillota</taxon>
        <taxon>Clostridia</taxon>
        <taxon>Lachnospirales</taxon>
        <taxon>Lachnospiraceae</taxon>
        <taxon>Butyrivibrio</taxon>
    </lineage>
</organism>
<dbReference type="SUPFAM" id="SSF52980">
    <property type="entry name" value="Restriction endonuclease-like"/>
    <property type="match status" value="1"/>
</dbReference>
<dbReference type="Proteomes" id="UP000245488">
    <property type="component" value="Chromosome"/>
</dbReference>
<proteinExistence type="inferred from homology"/>
<evidence type="ECO:0000259" key="16">
    <source>
        <dbReference type="PROSITE" id="PS51198"/>
    </source>
</evidence>
<dbReference type="GO" id="GO:0008408">
    <property type="term" value="F:3'-5' exonuclease activity"/>
    <property type="evidence" value="ECO:0007669"/>
    <property type="project" value="UniProtKB-UniRule"/>
</dbReference>
<dbReference type="EC" id="5.6.2.4" evidence="13"/>
<dbReference type="PROSITE" id="PS51198">
    <property type="entry name" value="UVRD_HELICASE_ATP_BIND"/>
    <property type="match status" value="1"/>
</dbReference>
<keyword evidence="6 13" id="KW-0269">Exonuclease</keyword>
<feature type="binding site" evidence="14">
    <location>
        <begin position="29"/>
        <end position="36"/>
    </location>
    <ligand>
        <name>ATP</name>
        <dbReference type="ChEBI" id="CHEBI:30616"/>
    </ligand>
</feature>
<dbReference type="InterPro" id="IPR014017">
    <property type="entry name" value="DNA_helicase_UvrD-like_C"/>
</dbReference>
<dbReference type="InterPro" id="IPR014016">
    <property type="entry name" value="UvrD-like_ATP-bd"/>
</dbReference>
<dbReference type="SUPFAM" id="SSF52540">
    <property type="entry name" value="P-loop containing nucleoside triphosphate hydrolases"/>
    <property type="match status" value="1"/>
</dbReference>
<evidence type="ECO:0000256" key="9">
    <source>
        <dbReference type="ARBA" id="ARBA00023204"/>
    </source>
</evidence>
<comment type="cofactor">
    <cofactor evidence="13">
        <name>Mg(2+)</name>
        <dbReference type="ChEBI" id="CHEBI:18420"/>
    </cofactor>
</comment>
<comment type="catalytic activity">
    <reaction evidence="12 13">
        <text>ATP + H2O = ADP + phosphate + H(+)</text>
        <dbReference type="Rhea" id="RHEA:13065"/>
        <dbReference type="ChEBI" id="CHEBI:15377"/>
        <dbReference type="ChEBI" id="CHEBI:15378"/>
        <dbReference type="ChEBI" id="CHEBI:30616"/>
        <dbReference type="ChEBI" id="CHEBI:43474"/>
        <dbReference type="ChEBI" id="CHEBI:456216"/>
        <dbReference type="EC" id="5.6.2.4"/>
    </reaction>
</comment>
<evidence type="ECO:0000256" key="4">
    <source>
        <dbReference type="ARBA" id="ARBA00022801"/>
    </source>
</evidence>
<evidence type="ECO:0000259" key="17">
    <source>
        <dbReference type="PROSITE" id="PS51217"/>
    </source>
</evidence>
<dbReference type="HAMAP" id="MF_01451">
    <property type="entry name" value="AddA"/>
    <property type="match status" value="1"/>
</dbReference>
<dbReference type="GO" id="GO:0005524">
    <property type="term" value="F:ATP binding"/>
    <property type="evidence" value="ECO:0007669"/>
    <property type="project" value="UniProtKB-UniRule"/>
</dbReference>
<evidence type="ECO:0000256" key="7">
    <source>
        <dbReference type="ARBA" id="ARBA00022840"/>
    </source>
</evidence>
<keyword evidence="4 13" id="KW-0378">Hydrolase</keyword>
<feature type="region of interest" description="Disordered" evidence="15">
    <location>
        <begin position="539"/>
        <end position="578"/>
    </location>
</feature>
<protein>
    <recommendedName>
        <fullName evidence="13">ATP-dependent helicase/nuclease subunit A</fullName>
        <ecNumber evidence="13">3.1.-.-</ecNumber>
        <ecNumber evidence="13">5.6.2.4</ecNumber>
    </recommendedName>
    <alternativeName>
        <fullName evidence="13">ATP-dependent helicase/nuclease AddA</fullName>
    </alternativeName>
    <alternativeName>
        <fullName evidence="13">DNA 3'-5' helicase AddA</fullName>
    </alternativeName>
</protein>
<keyword evidence="19" id="KW-1185">Reference proteome</keyword>
<gene>
    <name evidence="13 18" type="primary">addA</name>
    <name evidence="18" type="ORF">CPT75_09650</name>
</gene>
<keyword evidence="10 13" id="KW-0413">Isomerase</keyword>
<dbReference type="InterPro" id="IPR011604">
    <property type="entry name" value="PDDEXK-like_dom_sf"/>
</dbReference>
<dbReference type="GO" id="GO:0005829">
    <property type="term" value="C:cytosol"/>
    <property type="evidence" value="ECO:0007669"/>
    <property type="project" value="TreeGrafter"/>
</dbReference>
<dbReference type="InterPro" id="IPR000212">
    <property type="entry name" value="DNA_helicase_UvrD/REP"/>
</dbReference>
<feature type="compositionally biased region" description="Acidic residues" evidence="15">
    <location>
        <begin position="547"/>
        <end position="567"/>
    </location>
</feature>
<feature type="domain" description="UvrD-like helicase C-terminal" evidence="17">
    <location>
        <begin position="531"/>
        <end position="869"/>
    </location>
</feature>
<dbReference type="InterPro" id="IPR027417">
    <property type="entry name" value="P-loop_NTPase"/>
</dbReference>
<dbReference type="Pfam" id="PF13361">
    <property type="entry name" value="UvrD_C"/>
    <property type="match status" value="1"/>
</dbReference>
<evidence type="ECO:0000256" key="12">
    <source>
        <dbReference type="ARBA" id="ARBA00048988"/>
    </source>
</evidence>
<evidence type="ECO:0000256" key="15">
    <source>
        <dbReference type="SAM" id="MobiDB-lite"/>
    </source>
</evidence>
<dbReference type="InterPro" id="IPR014152">
    <property type="entry name" value="AddA"/>
</dbReference>
<dbReference type="EMBL" id="NXNG01000001">
    <property type="protein sequence ID" value="PWT27341.1"/>
    <property type="molecule type" value="Genomic_DNA"/>
</dbReference>
<keyword evidence="8 13" id="KW-0238">DNA-binding</keyword>
<comment type="function">
    <text evidence="13">The heterodimer acts as both an ATP-dependent DNA helicase and an ATP-dependent, dual-direction single-stranded exonuclease. Recognizes the chi site generating a DNA molecule suitable for the initiation of homologous recombination. The AddA nuclease domain is required for chi fragment generation; this subunit has the helicase and 3' -&gt; 5' nuclease activities.</text>
</comment>
<evidence type="ECO:0000256" key="2">
    <source>
        <dbReference type="ARBA" id="ARBA00022741"/>
    </source>
</evidence>
<dbReference type="Gene3D" id="3.40.50.300">
    <property type="entry name" value="P-loop containing nucleotide triphosphate hydrolases"/>
    <property type="match status" value="3"/>
</dbReference>
<dbReference type="GO" id="GO:0003690">
    <property type="term" value="F:double-stranded DNA binding"/>
    <property type="evidence" value="ECO:0007669"/>
    <property type="project" value="UniProtKB-UniRule"/>
</dbReference>
<dbReference type="InterPro" id="IPR038726">
    <property type="entry name" value="PDDEXK_AddAB-type"/>
</dbReference>
<keyword evidence="1 13" id="KW-0540">Nuclease</keyword>
<dbReference type="Pfam" id="PF12705">
    <property type="entry name" value="PDDEXK_1"/>
    <property type="match status" value="1"/>
</dbReference>
<evidence type="ECO:0000256" key="10">
    <source>
        <dbReference type="ARBA" id="ARBA00023235"/>
    </source>
</evidence>
<name>A0A317G2G6_BUTFI</name>
<dbReference type="PANTHER" id="PTHR11070">
    <property type="entry name" value="UVRD / RECB / PCRA DNA HELICASE FAMILY MEMBER"/>
    <property type="match status" value="1"/>
</dbReference>
<reference evidence="18 19" key="1">
    <citation type="submission" date="2017-09" db="EMBL/GenBank/DDBJ databases">
        <title>High-quality draft genome sequence of Butyrivibrio fibrisolvens INBov1, isolated from cow rumen.</title>
        <authorList>
            <person name="Rodriguez Hernaez J."/>
            <person name="Rivarola M."/>
            <person name="Paniego N."/>
            <person name="Cravero S."/>
            <person name="Ceron Cucchi M."/>
            <person name="Martinez M.C."/>
        </authorList>
    </citation>
    <scope>NUCLEOTIDE SEQUENCE [LARGE SCALE GENOMIC DNA]</scope>
    <source>
        <strain evidence="18 19">INBov1</strain>
    </source>
</reference>
<dbReference type="GO" id="GO:0033202">
    <property type="term" value="C:DNA helicase complex"/>
    <property type="evidence" value="ECO:0007669"/>
    <property type="project" value="TreeGrafter"/>
</dbReference>
<evidence type="ECO:0000313" key="18">
    <source>
        <dbReference type="EMBL" id="PWT27341.1"/>
    </source>
</evidence>
<comment type="catalytic activity">
    <reaction evidence="11 13">
        <text>Couples ATP hydrolysis with the unwinding of duplex DNA by translocating in the 3'-5' direction.</text>
        <dbReference type="EC" id="5.6.2.4"/>
    </reaction>
</comment>
<dbReference type="NCBIfam" id="TIGR02785">
    <property type="entry name" value="addA_Gpos"/>
    <property type="match status" value="1"/>
</dbReference>
<keyword evidence="2 13" id="KW-0547">Nucleotide-binding</keyword>
<dbReference type="Pfam" id="PF00580">
    <property type="entry name" value="UvrD-helicase"/>
    <property type="match status" value="1"/>
</dbReference>
<evidence type="ECO:0000256" key="11">
    <source>
        <dbReference type="ARBA" id="ARBA00034617"/>
    </source>
</evidence>
<evidence type="ECO:0000256" key="6">
    <source>
        <dbReference type="ARBA" id="ARBA00022839"/>
    </source>
</evidence>
<evidence type="ECO:0000256" key="8">
    <source>
        <dbReference type="ARBA" id="ARBA00023125"/>
    </source>
</evidence>
<accession>A0A317G2G6</accession>
<dbReference type="GO" id="GO:0000724">
    <property type="term" value="P:double-strand break repair via homologous recombination"/>
    <property type="evidence" value="ECO:0007669"/>
    <property type="project" value="UniProtKB-UniRule"/>
</dbReference>
<comment type="similarity">
    <text evidence="13">Belongs to the helicase family. AddA subfamily.</text>
</comment>
<dbReference type="GO" id="GO:0043138">
    <property type="term" value="F:3'-5' DNA helicase activity"/>
    <property type="evidence" value="ECO:0007669"/>
    <property type="project" value="UniProtKB-UniRule"/>
</dbReference>
<sequence length="1327" mass="150868">MRDNMAEVKFTSEQQSVIDARNCNILVSAAAGSGKTAVLVERIIQLITNGEDGKEPLDIDHLLVVTFTRAAAASMKDKITAAIAKRLLESPDDAHLQKQETLIHNAQITTIDSFCQYIIRNNFNDIGIDPSYRVADEGEIKLLEESVMKDLLEAKYEEADEDFMYTAEYFSEGSGDKGLEQQLLRLYHYSISMPWPVDWLRDRSHDYDIDEETFDTKDWVTEYIESVRTDLYELAASIQRGIIICNQPDGPYMYEELLESEKDMIQNAAQCMDYESLRNALNTMSFATLPRKKDDSVSPDKRDMVKKIRDDVKKSIKTFKEKYFAQDKETIIAASMLASRALKGLSELAIDFKQTLDDKKREQNIIDFGDMEHFALNILIDHDPETRKNTPTDVAMQYAEFYREILIDEYQDSNSVQELILSAIAGSTEDTYDRFMVGDVKQSIYKFRLARPEIFMDKLRTYDKSDTASLRRIDLHRNFRSRRRVLDFVNYIFRRIMGADLGKVSYDEDAMLITGASYPDDPSEEDFFAPEIILLQDDDASTGSDSESGEDSAPEDEDGPDIWGLEDEPIRPGQKLNPRQKEAMVIAGRIKELIKDGHVSDGNGGFRSIHYSDIVILLRATLGWDDTFRKILESEGIPAYVESRTGYFAAIEVATLLNYLRIIDNPLQDIPLASVMHSAIGRFTDEDLARIKAFVCGDLRKKEEEIPDKFYEHLVYIEKFSGLICDTGLSEDDGCEDDTEKKQDTGSENTVPDEIKELAIRVHAFLDALRDLRHRAVYMPVHELLEFIIDSTGYLNYVTAMPGGIRRRANIEMLLTRATSFENTSFKGLFNFIRYIEELEKYEVDFGEANVIDENADVVRIMSIHKSKGLEFPVVFVSGTSKGFNKQDTNAPVLLEEDVGIGLNAVDLDLRVKSVTPRRIMIADRMKKDSLGEELRVLYVALTRAKEKLIITGQIGKMDTFIQNEQYLAFSKGPKDQEQLLPYSARNKAGDYLTLILRSMIGHPAMKEVADALGVDVSLIGYDKIAVTDSENCNTAIEAAGITPPAKIKLVYSGDLNSMVLKDQVDSVIRREKLEGGITPLDIDQDLGKALADNFAFEYGHKEYASLYTKTTVSELKRAAYTEALEPDTRIIRSDEEEYVPRFIKGFDDEDKLSGAGRGTAYHRVMELLDDEILAKDDITAMDILDFLKRKESEGRMDEPSVKSIYAKDIVAFLDTELGKRFRQASIRGDLYRERQFMMGIPATEVSKDLPDGEIMLIQGVIDAWFVEDGEIVLVDYKTDRVHTGQELISRYKVQIDYYQRALERMTHMKVKERYLYSFTLGESVAI</sequence>
<keyword evidence="7 13" id="KW-0067">ATP-binding</keyword>
<feature type="domain" description="UvrD-like helicase ATP-binding" evidence="16">
    <location>
        <begin position="8"/>
        <end position="482"/>
    </location>
</feature>
<evidence type="ECO:0000256" key="5">
    <source>
        <dbReference type="ARBA" id="ARBA00022806"/>
    </source>
</evidence>
<dbReference type="PANTHER" id="PTHR11070:SF48">
    <property type="entry name" value="ATP-DEPENDENT HELICASE_NUCLEASE SUBUNIT A"/>
    <property type="match status" value="1"/>
</dbReference>
<dbReference type="Gene3D" id="6.10.250.2380">
    <property type="match status" value="1"/>
</dbReference>
<keyword evidence="9 13" id="KW-0234">DNA repair</keyword>